<keyword evidence="2" id="KW-0812">Transmembrane</keyword>
<feature type="region of interest" description="Disordered" evidence="1">
    <location>
        <begin position="633"/>
        <end position="761"/>
    </location>
</feature>
<feature type="transmembrane region" description="Helical" evidence="2">
    <location>
        <begin position="1593"/>
        <end position="1617"/>
    </location>
</feature>
<dbReference type="InterPro" id="IPR013103">
    <property type="entry name" value="RVT_2"/>
</dbReference>
<reference evidence="4" key="1">
    <citation type="submission" date="2021-02" db="EMBL/GenBank/DDBJ databases">
        <authorList>
            <person name="Dougan E. K."/>
            <person name="Rhodes N."/>
            <person name="Thang M."/>
            <person name="Chan C."/>
        </authorList>
    </citation>
    <scope>NUCLEOTIDE SEQUENCE</scope>
</reference>
<dbReference type="InterPro" id="IPR001584">
    <property type="entry name" value="Integrase_cat-core"/>
</dbReference>
<dbReference type="PROSITE" id="PS50994">
    <property type="entry name" value="INTEGRASE"/>
    <property type="match status" value="1"/>
</dbReference>
<dbReference type="InterPro" id="IPR036397">
    <property type="entry name" value="RNaseH_sf"/>
</dbReference>
<evidence type="ECO:0000313" key="5">
    <source>
        <dbReference type="Proteomes" id="UP000604046"/>
    </source>
</evidence>
<dbReference type="EMBL" id="CAJNDS010000265">
    <property type="protein sequence ID" value="CAE7035498.1"/>
    <property type="molecule type" value="Genomic_DNA"/>
</dbReference>
<dbReference type="Pfam" id="PF07727">
    <property type="entry name" value="RVT_2"/>
    <property type="match status" value="1"/>
</dbReference>
<dbReference type="OrthoDB" id="444350at2759"/>
<feature type="compositionally biased region" description="Acidic residues" evidence="1">
    <location>
        <begin position="635"/>
        <end position="646"/>
    </location>
</feature>
<name>A0A812IHI4_9DINO</name>
<feature type="compositionally biased region" description="Low complexity" evidence="1">
    <location>
        <begin position="751"/>
        <end position="761"/>
    </location>
</feature>
<gene>
    <name evidence="4" type="primary">RE1</name>
    <name evidence="4" type="ORF">SNAT2548_LOCUS4301</name>
</gene>
<keyword evidence="2" id="KW-0472">Membrane</keyword>
<evidence type="ECO:0000256" key="1">
    <source>
        <dbReference type="SAM" id="MobiDB-lite"/>
    </source>
</evidence>
<dbReference type="Gene3D" id="3.30.420.10">
    <property type="entry name" value="Ribonuclease H-like superfamily/Ribonuclease H"/>
    <property type="match status" value="1"/>
</dbReference>
<dbReference type="SUPFAM" id="SSF53098">
    <property type="entry name" value="Ribonuclease H-like"/>
    <property type="match status" value="1"/>
</dbReference>
<sequence length="1856" mass="205812">MAENGFEVQIFDEPEWNFDLPDHRKAFLEKLEAERPHVIWLAPSCTLWTPTQNLNCQTPLQQELLYLDRQAHHARHLKFVRRIFKRMCASSVIVVVHPASSAAWRTPAFHGMGRSVRVDQCMLGAQLPDESGVFYPIQKAIRLASNDDDLLAELSGYRCNKEHYHLTLLDNNASLGSRVAATADVCEIFARHLTEAYHRGTPMEHGFVGEIANTSSGEGTSDDAVMPDTDAPRPTGALAQLSCTSPAVAARLVARIHRNLGHPSNKDLRKILQDHGAGDVVLDTAAGYECPVCARLAPPPQVPKTNLRSTYKFNERLLADTVWLQVAGKPTPVLTMLDSATRYLAARVLNSETSSEFLRALQRGWIRTFGAPAALHVDSHRGWGSAEVRDFATEHNFEIVVSPGEAHERLAQLERRHQVLRKAVDVYMEEHNSNTMDGLVEALTFVVPALNQTLSVGGYSPAQWVLGYQPSLPGSLLDSQLNPSHLHPTEAFQKNMMARATAATAVIKADADLRLRRALLRQHRGEAPLLHVGQRCYYWREAAGPGPRVRWKGPATVVLVEQGHRALPTVYWLVHGTALIRAAPEHVRPDIESTTLAGSGRDLLTLVRDVQNRGTTTYTDLVRTNKKRALTDVAPDSDEEMFEPDADDPRFTPGPFPPGGAVGPTLSSTTSTGFPPASPIPTAETPDVPELSTVTPTSLAPTSPVVSPMLPENLPKVPSDLIDTDLEQYSPSASDRPANAADHDQEDNKPQEQQQQQVGGAIAAQAIHPSYAPQPGESFHERRARLDRQETIAYGPQLRRPESASTPYGPRPVTDQRPPTAAQAKESLVEQSFLVDVLPPDSADAPGLHENLPAGWFVEDGYLCLEPIHDVWEMKGNQLIRHHYVARDTLFHPEETGDCPIPTSMLTKTRHTCIGSHRHEDRWRSGTSTPAEPWTGRTIFKIQPRDRRGASEAFYTASAGQHTYAGTAAKRKKDAKSLTERTMSLSDRLAFMEAKRKELASFFTNNVWEFSTEDEAVPGRVLKAHFILKWSKHPDGSPRAKARLITQGFRDPDALAGNLESTSPTLSRLGRSCLLSLAANKSWGTFVADISTAFLQGQEHPAERTLWIRLPKDARDLLGISSEKTCMRLRKPMYGLIDAPRSWYLEAVRRLQTIGFVRHPLDGCLFCYYALDANGAQQLVCAIGLHVDDLLGVADQPHPAYEQIKADLKNQFAFRDFRENQNDFEFLGAKLSQLDEGGFRYDHQDYLHKVKPIPIEKNRQAAAEEPVTEKERTGLIGATQWAATQTSPHLQVMTSMLAGTVQKSTVNDLLAANKMLRFAKANNDAALEYTPLGDLNDLTFVAFSDAAFATRDDLASQGGYLILMVHKDVVESGVVGRYHVLDWRSFKLPRVARSTLAAESQAASEAADCLHYTVCFYKALLDPDLKFNSKDAFLWPNKPALVVDAKCLYDLLARDELQATSGSDKRTALETLTTKDKLKEIGATTRWISSERQYADGLTKNSAAQLLANRLRTHQVKLVADETYQAARKKTAQERAQSANQFALPRARAGQGAVGTAFFVTSVVANIVPTTAAELYPAVVQTAMRQHVPYTDVLLDVLASLTTVLCFFIGFLTLYCGPPERLVKVCRRCWSRSIQYRNGIDIDVQTESIQYHNGIDIDVQTETVQYHNAIDLDVQTETVQYRNAFDIDVQTDNAIDIDVQTETLQYLDGINVNIQTDHVANAHVHVQTDLQRARQGVTLEQAFAINRDLAHRLRALQDYVRRFQNYRARYHTLGDVYLCPFGEVYHHSFECANQRTDRVPVRRRPCNTCCNEVIEGIPGLPPIPAPLLAAVINVPEAPTARPTSAAASSTAALTPD</sequence>
<comment type="caution">
    <text evidence="4">The sequence shown here is derived from an EMBL/GenBank/DDBJ whole genome shotgun (WGS) entry which is preliminary data.</text>
</comment>
<protein>
    <submittedName>
        <fullName evidence="4">RE1 protein</fullName>
    </submittedName>
</protein>
<accession>A0A812IHI4</accession>
<organism evidence="4 5">
    <name type="scientific">Symbiodinium natans</name>
    <dbReference type="NCBI Taxonomy" id="878477"/>
    <lineage>
        <taxon>Eukaryota</taxon>
        <taxon>Sar</taxon>
        <taxon>Alveolata</taxon>
        <taxon>Dinophyceae</taxon>
        <taxon>Suessiales</taxon>
        <taxon>Symbiodiniaceae</taxon>
        <taxon>Symbiodinium</taxon>
    </lineage>
</organism>
<dbReference type="GO" id="GO:0003676">
    <property type="term" value="F:nucleic acid binding"/>
    <property type="evidence" value="ECO:0007669"/>
    <property type="project" value="InterPro"/>
</dbReference>
<dbReference type="InterPro" id="IPR012337">
    <property type="entry name" value="RNaseH-like_sf"/>
</dbReference>
<evidence type="ECO:0000259" key="3">
    <source>
        <dbReference type="PROSITE" id="PS50994"/>
    </source>
</evidence>
<feature type="compositionally biased region" description="Polar residues" evidence="1">
    <location>
        <begin position="692"/>
        <end position="705"/>
    </location>
</feature>
<dbReference type="Proteomes" id="UP000604046">
    <property type="component" value="Unassembled WGS sequence"/>
</dbReference>
<keyword evidence="5" id="KW-1185">Reference proteome</keyword>
<feature type="region of interest" description="Disordered" evidence="1">
    <location>
        <begin position="791"/>
        <end position="822"/>
    </location>
</feature>
<feature type="domain" description="Integrase catalytic" evidence="3">
    <location>
        <begin position="299"/>
        <end position="469"/>
    </location>
</feature>
<dbReference type="GO" id="GO:0015074">
    <property type="term" value="P:DNA integration"/>
    <property type="evidence" value="ECO:0007669"/>
    <property type="project" value="InterPro"/>
</dbReference>
<evidence type="ECO:0000256" key="2">
    <source>
        <dbReference type="SAM" id="Phobius"/>
    </source>
</evidence>
<proteinExistence type="predicted"/>
<evidence type="ECO:0000313" key="4">
    <source>
        <dbReference type="EMBL" id="CAE7035498.1"/>
    </source>
</evidence>
<feature type="compositionally biased region" description="Basic and acidic residues" evidence="1">
    <location>
        <begin position="741"/>
        <end position="750"/>
    </location>
</feature>
<keyword evidence="2" id="KW-1133">Transmembrane helix</keyword>